<name>I0HNE5_RUBGI</name>
<reference evidence="1 2" key="1">
    <citation type="journal article" date="2012" name="J. Bacteriol.">
        <title>Complete genome sequence of phototrophic betaproteobacterium Rubrivivax gelatinosus IL144.</title>
        <authorList>
            <person name="Nagashima S."/>
            <person name="Kamimura A."/>
            <person name="Shimizu T."/>
            <person name="Nakamura-isaki S."/>
            <person name="Aono E."/>
            <person name="Sakamoto K."/>
            <person name="Ichikawa N."/>
            <person name="Nakazawa H."/>
            <person name="Sekine M."/>
            <person name="Yamazaki S."/>
            <person name="Fujita N."/>
            <person name="Shimada K."/>
            <person name="Hanada S."/>
            <person name="Nagashima K.V.P."/>
        </authorList>
    </citation>
    <scope>NUCLEOTIDE SEQUENCE [LARGE SCALE GENOMIC DNA]</scope>
    <source>
        <strain evidence="2">NBRC 100245 / IL144</strain>
    </source>
</reference>
<gene>
    <name evidence="1" type="ordered locus">RGE_11910</name>
</gene>
<dbReference type="HOGENOM" id="CLU_3316391_0_0_4"/>
<dbReference type="Proteomes" id="UP000007883">
    <property type="component" value="Chromosome"/>
</dbReference>
<keyword evidence="2" id="KW-1185">Reference proteome</keyword>
<sequence length="39" mass="4035">MIDMHCSSAAIPRKDVAQSLQAADIELLSGLPHSNDGAA</sequence>
<proteinExistence type="predicted"/>
<protein>
    <submittedName>
        <fullName evidence="1">Uncharacterized protein</fullName>
    </submittedName>
</protein>
<dbReference type="AlphaFoldDB" id="I0HNE5"/>
<organism evidence="1 2">
    <name type="scientific">Rubrivivax gelatinosus (strain NBRC 100245 / IL144)</name>
    <dbReference type="NCBI Taxonomy" id="983917"/>
    <lineage>
        <taxon>Bacteria</taxon>
        <taxon>Pseudomonadati</taxon>
        <taxon>Pseudomonadota</taxon>
        <taxon>Betaproteobacteria</taxon>
        <taxon>Burkholderiales</taxon>
        <taxon>Sphaerotilaceae</taxon>
        <taxon>Rubrivivax</taxon>
    </lineage>
</organism>
<dbReference type="KEGG" id="rge:RGE_11910"/>
<accession>I0HNE5</accession>
<dbReference type="EMBL" id="AP012320">
    <property type="protein sequence ID" value="BAL94532.1"/>
    <property type="molecule type" value="Genomic_DNA"/>
</dbReference>
<evidence type="ECO:0000313" key="2">
    <source>
        <dbReference type="Proteomes" id="UP000007883"/>
    </source>
</evidence>
<evidence type="ECO:0000313" key="1">
    <source>
        <dbReference type="EMBL" id="BAL94532.1"/>
    </source>
</evidence>